<gene>
    <name evidence="1" type="ORF">BB8028_0003g16040</name>
</gene>
<evidence type="ECO:0000313" key="2">
    <source>
        <dbReference type="Proteomes" id="UP000237441"/>
    </source>
</evidence>
<organism evidence="1 2">
    <name type="scientific">Beauveria bassiana</name>
    <name type="common">White muscardine disease fungus</name>
    <name type="synonym">Tritirachium shiotae</name>
    <dbReference type="NCBI Taxonomy" id="176275"/>
    <lineage>
        <taxon>Eukaryota</taxon>
        <taxon>Fungi</taxon>
        <taxon>Dikarya</taxon>
        <taxon>Ascomycota</taxon>
        <taxon>Pezizomycotina</taxon>
        <taxon>Sordariomycetes</taxon>
        <taxon>Hypocreomycetidae</taxon>
        <taxon>Hypocreales</taxon>
        <taxon>Cordycipitaceae</taxon>
        <taxon>Beauveria</taxon>
    </lineage>
</organism>
<protein>
    <submittedName>
        <fullName evidence="1">Uncharacterized protein</fullName>
    </submittedName>
</protein>
<sequence length="65" mass="7997">MVMSRRLEPRTFVVHRIPALKRTGRKTSLEIVVMLDVTYRRRRRSLRLWRCYTHIRIFPKKVGCR</sequence>
<dbReference type="Proteomes" id="UP000237441">
    <property type="component" value="Unassembled WGS sequence"/>
</dbReference>
<accession>A0A2S7Y9Y8</accession>
<comment type="caution">
    <text evidence="1">The sequence shown here is derived from an EMBL/GenBank/DDBJ whole genome shotgun (WGS) entry which is preliminary data.</text>
</comment>
<dbReference type="EMBL" id="JRHA01000003">
    <property type="protein sequence ID" value="PQK12990.1"/>
    <property type="molecule type" value="Genomic_DNA"/>
</dbReference>
<reference evidence="1 2" key="1">
    <citation type="submission" date="2016-07" db="EMBL/GenBank/DDBJ databases">
        <title>Comparative genomics of the entomopathogenic fungus Beauveria bassiana.</title>
        <authorList>
            <person name="Valero Jimenez C.A."/>
            <person name="Zwaan B.J."/>
            <person name="Van Kan J.A."/>
            <person name="Takken W."/>
            <person name="Debets A.J."/>
            <person name="Schoustra S.E."/>
            <person name="Koenraadt C.J."/>
        </authorList>
    </citation>
    <scope>NUCLEOTIDE SEQUENCE [LARGE SCALE GENOMIC DNA]</scope>
    <source>
        <strain evidence="1 2">ARSEF 8028</strain>
    </source>
</reference>
<evidence type="ECO:0000313" key="1">
    <source>
        <dbReference type="EMBL" id="PQK12990.1"/>
    </source>
</evidence>
<dbReference type="AlphaFoldDB" id="A0A2S7Y9Y8"/>
<proteinExistence type="predicted"/>
<name>A0A2S7Y9Y8_BEABA</name>